<dbReference type="PANTHER" id="PTHR30344">
    <property type="entry name" value="6-PHOSPHOGLUCONOLACTONASE-RELATED"/>
    <property type="match status" value="1"/>
</dbReference>
<dbReference type="GO" id="GO:0005829">
    <property type="term" value="C:cytosol"/>
    <property type="evidence" value="ECO:0007669"/>
    <property type="project" value="TreeGrafter"/>
</dbReference>
<gene>
    <name evidence="3" type="ORF">G3A50_13915</name>
</gene>
<dbReference type="InterPro" id="IPR015943">
    <property type="entry name" value="WD40/YVTN_repeat-like_dom_sf"/>
</dbReference>
<dbReference type="InterPro" id="IPR019405">
    <property type="entry name" value="Lactonase_7-beta_prop"/>
</dbReference>
<dbReference type="Proteomes" id="UP000464751">
    <property type="component" value="Chromosome"/>
</dbReference>
<evidence type="ECO:0000256" key="2">
    <source>
        <dbReference type="ARBA" id="ARBA00022526"/>
    </source>
</evidence>
<dbReference type="Gene3D" id="2.130.10.10">
    <property type="entry name" value="YVTN repeat-like/Quinoprotein amine dehydrogenase"/>
    <property type="match status" value="1"/>
</dbReference>
<proteinExistence type="inferred from homology"/>
<dbReference type="InterPro" id="IPR011048">
    <property type="entry name" value="Haem_d1_sf"/>
</dbReference>
<reference evidence="3 4" key="1">
    <citation type="submission" date="2020-02" db="EMBL/GenBank/DDBJ databases">
        <authorList>
            <person name="Li G."/>
        </authorList>
    </citation>
    <scope>NUCLEOTIDE SEQUENCE [LARGE SCALE GENOMIC DNA]</scope>
    <source>
        <strain evidence="3 4">DSM 102029</strain>
    </source>
</reference>
<dbReference type="GO" id="GO:0006006">
    <property type="term" value="P:glucose metabolic process"/>
    <property type="evidence" value="ECO:0007669"/>
    <property type="project" value="UniProtKB-KW"/>
</dbReference>
<comment type="similarity">
    <text evidence="1">Belongs to the cycloisomerase 2 family.</text>
</comment>
<evidence type="ECO:0000256" key="1">
    <source>
        <dbReference type="ARBA" id="ARBA00005564"/>
    </source>
</evidence>
<accession>A0A6P1YSA0</accession>
<name>A0A6P1YSA0_9HYPH</name>
<dbReference type="KEGG" id="apra:G3A50_13915"/>
<keyword evidence="2" id="KW-0313">Glucose metabolism</keyword>
<organism evidence="3 4">
    <name type="scientific">Ancylobacter pratisalsi</name>
    <dbReference type="NCBI Taxonomy" id="1745854"/>
    <lineage>
        <taxon>Bacteria</taxon>
        <taxon>Pseudomonadati</taxon>
        <taxon>Pseudomonadota</taxon>
        <taxon>Alphaproteobacteria</taxon>
        <taxon>Hyphomicrobiales</taxon>
        <taxon>Xanthobacteraceae</taxon>
        <taxon>Ancylobacter</taxon>
    </lineage>
</organism>
<keyword evidence="4" id="KW-1185">Reference proteome</keyword>
<dbReference type="EMBL" id="CP048630">
    <property type="protein sequence ID" value="QIB36269.1"/>
    <property type="molecule type" value="Genomic_DNA"/>
</dbReference>
<dbReference type="PANTHER" id="PTHR30344:SF1">
    <property type="entry name" value="6-PHOSPHOGLUCONOLACTONASE"/>
    <property type="match status" value="1"/>
</dbReference>
<dbReference type="InterPro" id="IPR050282">
    <property type="entry name" value="Cycloisomerase_2"/>
</dbReference>
<evidence type="ECO:0000313" key="4">
    <source>
        <dbReference type="Proteomes" id="UP000464751"/>
    </source>
</evidence>
<dbReference type="Pfam" id="PF10282">
    <property type="entry name" value="Lactonase"/>
    <property type="match status" value="1"/>
</dbReference>
<dbReference type="SUPFAM" id="SSF51004">
    <property type="entry name" value="C-terminal (heme d1) domain of cytochrome cd1-nitrite reductase"/>
    <property type="match status" value="1"/>
</dbReference>
<sequence length="378" mass="40524">MAAGSLAAAATAGRVSQPDEAQAAARRGYAYVGCRTTKERNARGEGIGVYEIDASSGEWRQVQLLRDLVNPSFLAIDRRKQFLYTVHGDFSEVSAFKIDAGTGQLSFINRQSTQGKNPVHLTMDNTNRFLTVANYATGTLAVLPVGADGALGPLASLTGLTGSTGPHKVEQSASHPHQVLFDPGRRFIVVPDKGLDHIFIYRLNPDTGTLLPNNPPSIKTREGAGPRHIVFHPTKPFAYVVNELDSTVATYRWDGERGALEPLQILPSTPSSYVGNNRAAAIQIAPSGRTLWASNRGHDSIAIYAVDQGTGLLSPAGWEPTGGRGPRFMTLEPSGARLYAANELTDNIVEFRVDESSGQLTKTGQIINTGSPVCILFS</sequence>
<protein>
    <submittedName>
        <fullName evidence="3">Lactonase family protein</fullName>
    </submittedName>
</protein>
<keyword evidence="2" id="KW-0119">Carbohydrate metabolism</keyword>
<evidence type="ECO:0000313" key="3">
    <source>
        <dbReference type="EMBL" id="QIB36269.1"/>
    </source>
</evidence>
<dbReference type="AlphaFoldDB" id="A0A6P1YSA0"/>
<dbReference type="GO" id="GO:0017057">
    <property type="term" value="F:6-phosphogluconolactonase activity"/>
    <property type="evidence" value="ECO:0007669"/>
    <property type="project" value="TreeGrafter"/>
</dbReference>